<dbReference type="GO" id="GO:0016706">
    <property type="term" value="F:2-oxoglutarate-dependent dioxygenase activity"/>
    <property type="evidence" value="ECO:0007669"/>
    <property type="project" value="TreeGrafter"/>
</dbReference>
<dbReference type="Gene3D" id="2.60.120.650">
    <property type="entry name" value="Cupin"/>
    <property type="match status" value="1"/>
</dbReference>
<evidence type="ECO:0000313" key="2">
    <source>
        <dbReference type="Proteomes" id="UP000011713"/>
    </source>
</evidence>
<dbReference type="InParanoid" id="M4BH59"/>
<organism evidence="1 2">
    <name type="scientific">Hyaloperonospora arabidopsidis (strain Emoy2)</name>
    <name type="common">Downy mildew agent</name>
    <name type="synonym">Peronospora arabidopsidis</name>
    <dbReference type="NCBI Taxonomy" id="559515"/>
    <lineage>
        <taxon>Eukaryota</taxon>
        <taxon>Sar</taxon>
        <taxon>Stramenopiles</taxon>
        <taxon>Oomycota</taxon>
        <taxon>Peronosporomycetes</taxon>
        <taxon>Peronosporales</taxon>
        <taxon>Peronosporaceae</taxon>
        <taxon>Hyaloperonospora</taxon>
    </lineage>
</organism>
<dbReference type="VEuPathDB" id="FungiDB:HpaG805735"/>
<reference evidence="2" key="1">
    <citation type="journal article" date="2010" name="Science">
        <title>Signatures of adaptation to obligate biotrophy in the Hyaloperonospora arabidopsidis genome.</title>
        <authorList>
            <person name="Baxter L."/>
            <person name="Tripathy S."/>
            <person name="Ishaque N."/>
            <person name="Boot N."/>
            <person name="Cabral A."/>
            <person name="Kemen E."/>
            <person name="Thines M."/>
            <person name="Ah-Fong A."/>
            <person name="Anderson R."/>
            <person name="Badejoko W."/>
            <person name="Bittner-Eddy P."/>
            <person name="Boore J.L."/>
            <person name="Chibucos M.C."/>
            <person name="Coates M."/>
            <person name="Dehal P."/>
            <person name="Delehaunty K."/>
            <person name="Dong S."/>
            <person name="Downton P."/>
            <person name="Dumas B."/>
            <person name="Fabro G."/>
            <person name="Fronick C."/>
            <person name="Fuerstenberg S.I."/>
            <person name="Fulton L."/>
            <person name="Gaulin E."/>
            <person name="Govers F."/>
            <person name="Hughes L."/>
            <person name="Humphray S."/>
            <person name="Jiang R.H."/>
            <person name="Judelson H."/>
            <person name="Kamoun S."/>
            <person name="Kyung K."/>
            <person name="Meijer H."/>
            <person name="Minx P."/>
            <person name="Morris P."/>
            <person name="Nelson J."/>
            <person name="Phuntumart V."/>
            <person name="Qutob D."/>
            <person name="Rehmany A."/>
            <person name="Rougon-Cardoso A."/>
            <person name="Ryden P."/>
            <person name="Torto-Alalibo T."/>
            <person name="Studholme D."/>
            <person name="Wang Y."/>
            <person name="Win J."/>
            <person name="Wood J."/>
            <person name="Clifton S.W."/>
            <person name="Rogers J."/>
            <person name="Van den Ackerveken G."/>
            <person name="Jones J.D."/>
            <person name="McDowell J.M."/>
            <person name="Beynon J."/>
            <person name="Tyler B.M."/>
        </authorList>
    </citation>
    <scope>NUCLEOTIDE SEQUENCE [LARGE SCALE GENOMIC DNA]</scope>
    <source>
        <strain evidence="2">Emoy2</strain>
    </source>
</reference>
<name>M4BH59_HYAAE</name>
<reference evidence="1" key="2">
    <citation type="submission" date="2015-06" db="UniProtKB">
        <authorList>
            <consortium name="EnsemblProtists"/>
        </authorList>
    </citation>
    <scope>IDENTIFICATION</scope>
    <source>
        <strain evidence="1">Emoy2</strain>
    </source>
</reference>
<dbReference type="GO" id="GO:0005737">
    <property type="term" value="C:cytoplasm"/>
    <property type="evidence" value="ECO:0007669"/>
    <property type="project" value="TreeGrafter"/>
</dbReference>
<dbReference type="InterPro" id="IPR050910">
    <property type="entry name" value="JMJD6_ArgDemeth/LysHydrox"/>
</dbReference>
<dbReference type="GO" id="GO:0043565">
    <property type="term" value="F:sequence-specific DNA binding"/>
    <property type="evidence" value="ECO:0007669"/>
    <property type="project" value="TreeGrafter"/>
</dbReference>
<dbReference type="SUPFAM" id="SSF51197">
    <property type="entry name" value="Clavaminate synthase-like"/>
    <property type="match status" value="1"/>
</dbReference>
<dbReference type="STRING" id="559515.M4BH59"/>
<dbReference type="PANTHER" id="PTHR12480:SF6">
    <property type="entry name" value="2-OXOGLUTARATE AND IRON-DEPENDENT OXYGENASE JMJD4"/>
    <property type="match status" value="1"/>
</dbReference>
<dbReference type="AlphaFoldDB" id="M4BH59"/>
<dbReference type="EMBL" id="JH598254">
    <property type="status" value="NOT_ANNOTATED_CDS"/>
    <property type="molecule type" value="Genomic_DNA"/>
</dbReference>
<dbReference type="PANTHER" id="PTHR12480">
    <property type="entry name" value="ARGININE DEMETHYLASE AND LYSYL-HYDROXYLASE JMJD"/>
    <property type="match status" value="1"/>
</dbReference>
<keyword evidence="2" id="KW-1185">Reference proteome</keyword>
<protein>
    <submittedName>
        <fullName evidence="1">Uncharacterized protein</fullName>
    </submittedName>
</protein>
<proteinExistence type="predicted"/>
<sequence length="182" mass="21563">METIDTEDAAILSYQDFCNQYMVLNRPVLLRNVTAKWFTKTEQWRKGHSINFQYLRERYGSALVPVTCGDVAEDGAEHRWEMRLDEYLDLIESKTAGKKYLKDWHFVHAFGQGVYDTPPFFEDDWLNWWWDHKEKSESDYRFVYLAGRRSIMMYFAHIGTVRVRIVAGDTFFETNSCVTAGR</sequence>
<dbReference type="GO" id="GO:0045905">
    <property type="term" value="P:positive regulation of translational termination"/>
    <property type="evidence" value="ECO:0007669"/>
    <property type="project" value="TreeGrafter"/>
</dbReference>
<dbReference type="GO" id="GO:0005634">
    <property type="term" value="C:nucleus"/>
    <property type="evidence" value="ECO:0007669"/>
    <property type="project" value="TreeGrafter"/>
</dbReference>
<dbReference type="EnsemblProtists" id="HpaT805735">
    <property type="protein sequence ID" value="HpaP805735"/>
    <property type="gene ID" value="HpaG805735"/>
</dbReference>
<dbReference type="Proteomes" id="UP000011713">
    <property type="component" value="Unassembled WGS sequence"/>
</dbReference>
<dbReference type="eggNOG" id="KOG2131">
    <property type="taxonomic scope" value="Eukaryota"/>
</dbReference>
<dbReference type="HOGENOM" id="CLU_1484714_0_0_1"/>
<accession>M4BH59</accession>
<evidence type="ECO:0000313" key="1">
    <source>
        <dbReference type="EnsemblProtists" id="HpaP805735"/>
    </source>
</evidence>